<organism evidence="2 3">
    <name type="scientific">Gymnopilus junonius</name>
    <name type="common">Spectacular rustgill mushroom</name>
    <name type="synonym">Gymnopilus spectabilis subsp. junonius</name>
    <dbReference type="NCBI Taxonomy" id="109634"/>
    <lineage>
        <taxon>Eukaryota</taxon>
        <taxon>Fungi</taxon>
        <taxon>Dikarya</taxon>
        <taxon>Basidiomycota</taxon>
        <taxon>Agaricomycotina</taxon>
        <taxon>Agaricomycetes</taxon>
        <taxon>Agaricomycetidae</taxon>
        <taxon>Agaricales</taxon>
        <taxon>Agaricineae</taxon>
        <taxon>Hymenogastraceae</taxon>
        <taxon>Gymnopilus</taxon>
    </lineage>
</organism>
<gene>
    <name evidence="2" type="ORF">CPB84DRAFT_1749748</name>
</gene>
<dbReference type="AlphaFoldDB" id="A0A9P5NJN2"/>
<comment type="caution">
    <text evidence="2">The sequence shown here is derived from an EMBL/GenBank/DDBJ whole genome shotgun (WGS) entry which is preliminary data.</text>
</comment>
<keyword evidence="3" id="KW-1185">Reference proteome</keyword>
<reference evidence="2" key="1">
    <citation type="submission" date="2020-11" db="EMBL/GenBank/DDBJ databases">
        <authorList>
            <consortium name="DOE Joint Genome Institute"/>
            <person name="Ahrendt S."/>
            <person name="Riley R."/>
            <person name="Andreopoulos W."/>
            <person name="LaButti K."/>
            <person name="Pangilinan J."/>
            <person name="Ruiz-duenas F.J."/>
            <person name="Barrasa J.M."/>
            <person name="Sanchez-Garcia M."/>
            <person name="Camarero S."/>
            <person name="Miyauchi S."/>
            <person name="Serrano A."/>
            <person name="Linde D."/>
            <person name="Babiker R."/>
            <person name="Drula E."/>
            <person name="Ayuso-Fernandez I."/>
            <person name="Pacheco R."/>
            <person name="Padilla G."/>
            <person name="Ferreira P."/>
            <person name="Barriuso J."/>
            <person name="Kellner H."/>
            <person name="Castanera R."/>
            <person name="Alfaro M."/>
            <person name="Ramirez L."/>
            <person name="Pisabarro A.G."/>
            <person name="Kuo A."/>
            <person name="Tritt A."/>
            <person name="Lipzen A."/>
            <person name="He G."/>
            <person name="Yan M."/>
            <person name="Ng V."/>
            <person name="Cullen D."/>
            <person name="Martin F."/>
            <person name="Rosso M.-N."/>
            <person name="Henrissat B."/>
            <person name="Hibbett D."/>
            <person name="Martinez A.T."/>
            <person name="Grigoriev I.V."/>
        </authorList>
    </citation>
    <scope>NUCLEOTIDE SEQUENCE</scope>
    <source>
        <strain evidence="2">AH 44721</strain>
    </source>
</reference>
<protein>
    <submittedName>
        <fullName evidence="2">Uncharacterized protein</fullName>
    </submittedName>
</protein>
<accession>A0A9P5NJN2</accession>
<feature type="region of interest" description="Disordered" evidence="1">
    <location>
        <begin position="155"/>
        <end position="175"/>
    </location>
</feature>
<evidence type="ECO:0000313" key="3">
    <source>
        <dbReference type="Proteomes" id="UP000724874"/>
    </source>
</evidence>
<dbReference type="OrthoDB" id="3122060at2759"/>
<proteinExistence type="predicted"/>
<sequence>MSSNTSLTCLGCNKLFTLHRNLKSHLSQSRDPLCCAAYKDFRKSNSETLQPTAGQDIIPFVGNAFGSAEDYMEDTFGQDSTIPPLTPSMRKTLLVKIQLRLLMSPMGIFCGMKFQKLIRRRMMMRPLRWKQNSRMLGSYLGRVHHLRAHDDCITAKDEQATTNEGEEEDKEVEMH</sequence>
<dbReference type="EMBL" id="JADNYJ010000090">
    <property type="protein sequence ID" value="KAF8887467.1"/>
    <property type="molecule type" value="Genomic_DNA"/>
</dbReference>
<evidence type="ECO:0000256" key="1">
    <source>
        <dbReference type="SAM" id="MobiDB-lite"/>
    </source>
</evidence>
<evidence type="ECO:0000313" key="2">
    <source>
        <dbReference type="EMBL" id="KAF8887467.1"/>
    </source>
</evidence>
<dbReference type="Proteomes" id="UP000724874">
    <property type="component" value="Unassembled WGS sequence"/>
</dbReference>
<name>A0A9P5NJN2_GYMJU</name>
<feature type="compositionally biased region" description="Acidic residues" evidence="1">
    <location>
        <begin position="164"/>
        <end position="175"/>
    </location>
</feature>